<comment type="subcellular location">
    <subcellularLocation>
        <location evidence="1">Nucleus</location>
    </subcellularLocation>
</comment>
<sequence length="381" mass="43771">MPKPYFHKLILSNTIQEKKLRIPDDFIKKYGNDFSTAVRLAVPSGHLWNIGLMKAENRVWLDENWQEFTERYCIRVGYILIFRYEGNALFNVHIFNLPASEINYQSSALSGKRSLIFEEMVDDDSVESFGFSPLDNKSYSTPVLQKLFNESKLNYINWAGGGEVNPHLSKAANFSQTANESTRDVGVQFSKGNMKHSVNEVKFYSPGGEIQKTKKSGRKKRKIDPNEQQPWAQHEDETEMHFRFYESASARKRTVTAEEREMAINAAKAFEPVNPFCRVVLRPSYLYRGCIMYLPSCFAEKHLVGVSGFIKLQFVGGKQWPVRCLYRSGRAKLSQGWYEFCLENNLGEGDVCVFELLKSRDIVLKVTAFRVLETAGFINRP</sequence>
<keyword evidence="3" id="KW-0238">DNA-binding</keyword>
<dbReference type="PANTHER" id="PTHR31920:SF37">
    <property type="entry name" value="B3 DOMAIN-CONTAINING TRANSCRIPTION FACTOR VRN1"/>
    <property type="match status" value="1"/>
</dbReference>
<feature type="compositionally biased region" description="Basic residues" evidence="6">
    <location>
        <begin position="213"/>
        <end position="222"/>
    </location>
</feature>
<keyword evidence="4" id="KW-0804">Transcription</keyword>
<evidence type="ECO:0000256" key="1">
    <source>
        <dbReference type="ARBA" id="ARBA00004123"/>
    </source>
</evidence>
<dbReference type="PANTHER" id="PTHR31920">
    <property type="entry name" value="B3 DOMAIN-CONTAINING"/>
    <property type="match status" value="1"/>
</dbReference>
<evidence type="ECO:0000256" key="3">
    <source>
        <dbReference type="ARBA" id="ARBA00023125"/>
    </source>
</evidence>
<evidence type="ECO:0000313" key="8">
    <source>
        <dbReference type="EMBL" id="MBX19173.1"/>
    </source>
</evidence>
<dbReference type="InterPro" id="IPR003340">
    <property type="entry name" value="B3_DNA-bd"/>
</dbReference>
<accession>A0A2P2LMI7</accession>
<dbReference type="InterPro" id="IPR015300">
    <property type="entry name" value="DNA-bd_pseudobarrel_sf"/>
</dbReference>
<protein>
    <recommendedName>
        <fullName evidence="7">TF-B3 domain-containing protein</fullName>
    </recommendedName>
</protein>
<evidence type="ECO:0000256" key="2">
    <source>
        <dbReference type="ARBA" id="ARBA00023015"/>
    </source>
</evidence>
<evidence type="ECO:0000256" key="6">
    <source>
        <dbReference type="SAM" id="MobiDB-lite"/>
    </source>
</evidence>
<feature type="domain" description="TF-B3" evidence="7">
    <location>
        <begin position="5"/>
        <end position="98"/>
    </location>
</feature>
<name>A0A2P2LMI7_RHIMU</name>
<dbReference type="SMART" id="SM01019">
    <property type="entry name" value="B3"/>
    <property type="match status" value="2"/>
</dbReference>
<dbReference type="InterPro" id="IPR050655">
    <property type="entry name" value="Plant_B3_domain"/>
</dbReference>
<dbReference type="GO" id="GO:0003677">
    <property type="term" value="F:DNA binding"/>
    <property type="evidence" value="ECO:0007669"/>
    <property type="project" value="UniProtKB-KW"/>
</dbReference>
<reference evidence="8" key="1">
    <citation type="submission" date="2018-02" db="EMBL/GenBank/DDBJ databases">
        <title>Rhizophora mucronata_Transcriptome.</title>
        <authorList>
            <person name="Meera S.P."/>
            <person name="Sreeshan A."/>
            <person name="Augustine A."/>
        </authorList>
    </citation>
    <scope>NUCLEOTIDE SEQUENCE</scope>
    <source>
        <tissue evidence="8">Leaf</tissue>
    </source>
</reference>
<proteinExistence type="predicted"/>
<dbReference type="GO" id="GO:0005634">
    <property type="term" value="C:nucleus"/>
    <property type="evidence" value="ECO:0007669"/>
    <property type="project" value="UniProtKB-SubCell"/>
</dbReference>
<evidence type="ECO:0000256" key="5">
    <source>
        <dbReference type="ARBA" id="ARBA00023242"/>
    </source>
</evidence>
<dbReference type="Gene3D" id="2.40.330.10">
    <property type="entry name" value="DNA-binding pseudobarrel domain"/>
    <property type="match status" value="2"/>
</dbReference>
<dbReference type="EMBL" id="GGEC01038689">
    <property type="protein sequence ID" value="MBX19173.1"/>
    <property type="molecule type" value="Transcribed_RNA"/>
</dbReference>
<dbReference type="CDD" id="cd10017">
    <property type="entry name" value="B3_DNA"/>
    <property type="match status" value="2"/>
</dbReference>
<organism evidence="8">
    <name type="scientific">Rhizophora mucronata</name>
    <name type="common">Asiatic mangrove</name>
    <dbReference type="NCBI Taxonomy" id="61149"/>
    <lineage>
        <taxon>Eukaryota</taxon>
        <taxon>Viridiplantae</taxon>
        <taxon>Streptophyta</taxon>
        <taxon>Embryophyta</taxon>
        <taxon>Tracheophyta</taxon>
        <taxon>Spermatophyta</taxon>
        <taxon>Magnoliopsida</taxon>
        <taxon>eudicotyledons</taxon>
        <taxon>Gunneridae</taxon>
        <taxon>Pentapetalae</taxon>
        <taxon>rosids</taxon>
        <taxon>fabids</taxon>
        <taxon>Malpighiales</taxon>
        <taxon>Rhizophoraceae</taxon>
        <taxon>Rhizophora</taxon>
    </lineage>
</organism>
<evidence type="ECO:0000256" key="4">
    <source>
        <dbReference type="ARBA" id="ARBA00023163"/>
    </source>
</evidence>
<dbReference type="SUPFAM" id="SSF101936">
    <property type="entry name" value="DNA-binding pseudobarrel domain"/>
    <property type="match status" value="2"/>
</dbReference>
<evidence type="ECO:0000259" key="7">
    <source>
        <dbReference type="PROSITE" id="PS50863"/>
    </source>
</evidence>
<dbReference type="Pfam" id="PF02362">
    <property type="entry name" value="B3"/>
    <property type="match status" value="2"/>
</dbReference>
<keyword evidence="5" id="KW-0539">Nucleus</keyword>
<dbReference type="AlphaFoldDB" id="A0A2P2LMI7"/>
<feature type="domain" description="TF-B3" evidence="7">
    <location>
        <begin position="277"/>
        <end position="372"/>
    </location>
</feature>
<dbReference type="PROSITE" id="PS50863">
    <property type="entry name" value="B3"/>
    <property type="match status" value="2"/>
</dbReference>
<feature type="region of interest" description="Disordered" evidence="6">
    <location>
        <begin position="208"/>
        <end position="234"/>
    </location>
</feature>
<keyword evidence="2" id="KW-0805">Transcription regulation</keyword>